<evidence type="ECO:0000259" key="1">
    <source>
        <dbReference type="Pfam" id="PF12728"/>
    </source>
</evidence>
<dbReference type="RefSeq" id="WP_114451104.1">
    <property type="nucleotide sequence ID" value="NZ_QPJC01000001.1"/>
</dbReference>
<feature type="domain" description="Helix-turn-helix" evidence="1">
    <location>
        <begin position="8"/>
        <end position="57"/>
    </location>
</feature>
<organism evidence="2 3">
    <name type="scientific">Halopolyspora algeriensis</name>
    <dbReference type="NCBI Taxonomy" id="1500506"/>
    <lineage>
        <taxon>Bacteria</taxon>
        <taxon>Bacillati</taxon>
        <taxon>Actinomycetota</taxon>
        <taxon>Actinomycetes</taxon>
        <taxon>Actinomycetes incertae sedis</taxon>
        <taxon>Halopolyspora</taxon>
    </lineage>
</organism>
<sequence>MAKRSGNWMTVTEFCEEMGVSRSTFDDWRAKQRGPKCIRLPNGSLRIRRTDFENWLDTLEDAA</sequence>
<dbReference type="SUPFAM" id="SSF46955">
    <property type="entry name" value="Putative DNA-binding domain"/>
    <property type="match status" value="1"/>
</dbReference>
<keyword evidence="3" id="KW-1185">Reference proteome</keyword>
<protein>
    <submittedName>
        <fullName evidence="2">AlpA family transcriptional regulator</fullName>
    </submittedName>
</protein>
<dbReference type="OrthoDB" id="194758at2"/>
<accession>A0A368VY30</accession>
<dbReference type="Pfam" id="PF12728">
    <property type="entry name" value="HTH_17"/>
    <property type="match status" value="1"/>
</dbReference>
<dbReference type="EMBL" id="QPJC01000001">
    <property type="protein sequence ID" value="RCW46845.1"/>
    <property type="molecule type" value="Genomic_DNA"/>
</dbReference>
<evidence type="ECO:0000313" key="3">
    <source>
        <dbReference type="Proteomes" id="UP000253495"/>
    </source>
</evidence>
<proteinExistence type="predicted"/>
<evidence type="ECO:0000313" key="2">
    <source>
        <dbReference type="EMBL" id="RCW46845.1"/>
    </source>
</evidence>
<dbReference type="InterPro" id="IPR009061">
    <property type="entry name" value="DNA-bd_dom_put_sf"/>
</dbReference>
<dbReference type="AlphaFoldDB" id="A0A368VY30"/>
<gene>
    <name evidence="2" type="ORF">DFQ14_101184</name>
</gene>
<dbReference type="InterPro" id="IPR041657">
    <property type="entry name" value="HTH_17"/>
</dbReference>
<comment type="caution">
    <text evidence="2">The sequence shown here is derived from an EMBL/GenBank/DDBJ whole genome shotgun (WGS) entry which is preliminary data.</text>
</comment>
<reference evidence="2 3" key="1">
    <citation type="submission" date="2018-07" db="EMBL/GenBank/DDBJ databases">
        <title>Genomic Encyclopedia of Type Strains, Phase III (KMG-III): the genomes of soil and plant-associated and newly described type strains.</title>
        <authorList>
            <person name="Whitman W."/>
        </authorList>
    </citation>
    <scope>NUCLEOTIDE SEQUENCE [LARGE SCALE GENOMIC DNA]</scope>
    <source>
        <strain evidence="2 3">CECT 8575</strain>
    </source>
</reference>
<dbReference type="Proteomes" id="UP000253495">
    <property type="component" value="Unassembled WGS sequence"/>
</dbReference>
<name>A0A368VY30_9ACTN</name>